<dbReference type="Proteomes" id="UP000030763">
    <property type="component" value="Unassembled WGS sequence"/>
</dbReference>
<dbReference type="GeneID" id="25334784"/>
<feature type="region of interest" description="Disordered" evidence="1">
    <location>
        <begin position="1"/>
        <end position="43"/>
    </location>
</feature>
<evidence type="ECO:0000313" key="2">
    <source>
        <dbReference type="EMBL" id="CDJ60809.1"/>
    </source>
</evidence>
<dbReference type="SUPFAM" id="SSF52087">
    <property type="entry name" value="CRAL/TRIO domain"/>
    <property type="match status" value="1"/>
</dbReference>
<name>U6MEC1_EIMMA</name>
<dbReference type="InterPro" id="IPR036865">
    <property type="entry name" value="CRAL-TRIO_dom_sf"/>
</dbReference>
<dbReference type="OMA" id="MHAFERT"/>
<keyword evidence="3" id="KW-1185">Reference proteome</keyword>
<evidence type="ECO:0008006" key="4">
    <source>
        <dbReference type="Google" id="ProtNLM"/>
    </source>
</evidence>
<evidence type="ECO:0000256" key="1">
    <source>
        <dbReference type="SAM" id="MobiDB-lite"/>
    </source>
</evidence>
<feature type="compositionally biased region" description="Basic and acidic residues" evidence="1">
    <location>
        <begin position="480"/>
        <end position="507"/>
    </location>
</feature>
<reference evidence="2" key="1">
    <citation type="submission" date="2013-10" db="EMBL/GenBank/DDBJ databases">
        <title>Genomic analysis of the causative agents of coccidiosis in chickens.</title>
        <authorList>
            <person name="Reid A.J."/>
            <person name="Blake D."/>
            <person name="Billington K."/>
            <person name="Browne H."/>
            <person name="Dunn M."/>
            <person name="Hung S."/>
            <person name="Kawahara F."/>
            <person name="Miranda-Saavedra D."/>
            <person name="Mourier T."/>
            <person name="Nagra H."/>
            <person name="Otto T.D."/>
            <person name="Rawlings N."/>
            <person name="Sanchez A."/>
            <person name="Sanders M."/>
            <person name="Subramaniam C."/>
            <person name="Tay Y."/>
            <person name="Dear P."/>
            <person name="Doerig C."/>
            <person name="Gruber A."/>
            <person name="Parkinson J."/>
            <person name="Shirley M."/>
            <person name="Wan K.L."/>
            <person name="Berriman M."/>
            <person name="Tomley F."/>
            <person name="Pain A."/>
        </authorList>
    </citation>
    <scope>NUCLEOTIDE SEQUENCE [LARGE SCALE GENOMIC DNA]</scope>
    <source>
        <strain evidence="2">Weybridge</strain>
    </source>
</reference>
<organism evidence="2 3">
    <name type="scientific">Eimeria maxima</name>
    <name type="common">Coccidian parasite</name>
    <dbReference type="NCBI Taxonomy" id="5804"/>
    <lineage>
        <taxon>Eukaryota</taxon>
        <taxon>Sar</taxon>
        <taxon>Alveolata</taxon>
        <taxon>Apicomplexa</taxon>
        <taxon>Conoidasida</taxon>
        <taxon>Coccidia</taxon>
        <taxon>Eucoccidiorida</taxon>
        <taxon>Eimeriorina</taxon>
        <taxon>Eimeriidae</taxon>
        <taxon>Eimeria</taxon>
    </lineage>
</organism>
<feature type="region of interest" description="Disordered" evidence="1">
    <location>
        <begin position="465"/>
        <end position="507"/>
    </location>
</feature>
<proteinExistence type="predicted"/>
<sequence length="653" mass="73159">MEKKQDNGSPRWQGQQKGEKRVTRKNSNVLDAPETVAKPGDDGGIVEWPRVVEGHLLYQGKVKVGSHVVPVCEEASFTFPDPEDPEAATEAFAGYYDGNFPEITQLDVSSLLEIKAPMKHKNGRNGKVKAHLAATGNLLVGSLPQLEEPVSPEGRDLFAPYEQKLAKFMLLISSLSGNCAWYVLEDMRRLLYMRNGKVSRSGNLASRKEACSSLARLACLRKSLAEVEDKGRRFASHSSLEALLDLEASLAGSLAYRSADGKHPAVYIPVASLSPTSLYLHVTPAEFQRTLLGLFDRAWEKLGATSRRHGEKISHDADGVLWLAVAVVLDFSDLSQLDLAAYSTHRLLGDIGEVLRAYCPWLVYKIVIFKLSFAREFLWELFRPALHADCRVVTAEDEEALLQEIQADGTFILHTLGGFNEYSVLRCRRPAYRLPQPPQPLGASEWLSREGEATDFWEEMEKLYEEAPEAAPEGEPVDDIQTRDYDEVKETSSRRRQDENREEALRRKEHELESLTNRRECLIPHFEKALKQVLNGSDADVQLTEALAPFEIELTRPSFSMKDVTKANVQICMWKPPTNEVEAAKGTAQMLVKIVEERRKLWTHSSLPPNFMHAFERTTVLPAELHTAADALAVLMYGCVSTQMDIVDLMITG</sequence>
<gene>
    <name evidence="2" type="ORF">EMWEY_00007980</name>
</gene>
<dbReference type="EMBL" id="HG721934">
    <property type="protein sequence ID" value="CDJ60809.1"/>
    <property type="molecule type" value="Genomic_DNA"/>
</dbReference>
<dbReference type="OrthoDB" id="345337at2759"/>
<protein>
    <recommendedName>
        <fullName evidence="4">CRAL-TRIO domain-containing protein</fullName>
    </recommendedName>
</protein>
<reference evidence="2" key="2">
    <citation type="submission" date="2013-10" db="EMBL/GenBank/DDBJ databases">
        <authorList>
            <person name="Aslett M."/>
        </authorList>
    </citation>
    <scope>NUCLEOTIDE SEQUENCE [LARGE SCALE GENOMIC DNA]</scope>
    <source>
        <strain evidence="2">Weybridge</strain>
    </source>
</reference>
<feature type="compositionally biased region" description="Polar residues" evidence="1">
    <location>
        <begin position="7"/>
        <end position="16"/>
    </location>
</feature>
<accession>U6MEC1</accession>
<dbReference type="VEuPathDB" id="ToxoDB:EMWEY_00007980"/>
<evidence type="ECO:0000313" key="3">
    <source>
        <dbReference type="Proteomes" id="UP000030763"/>
    </source>
</evidence>
<dbReference type="RefSeq" id="XP_013337459.1">
    <property type="nucleotide sequence ID" value="XM_013482005.1"/>
</dbReference>
<dbReference type="Gene3D" id="3.40.525.10">
    <property type="entry name" value="CRAL-TRIO lipid binding domain"/>
    <property type="match status" value="1"/>
</dbReference>
<dbReference type="AlphaFoldDB" id="U6MEC1"/>